<protein>
    <submittedName>
        <fullName evidence="2">Uncharacterized protein</fullName>
    </submittedName>
</protein>
<gene>
    <name evidence="2" type="ORF">COCCADRAFT_99143</name>
</gene>
<feature type="compositionally biased region" description="Polar residues" evidence="1">
    <location>
        <begin position="25"/>
        <end position="38"/>
    </location>
</feature>
<evidence type="ECO:0000313" key="3">
    <source>
        <dbReference type="Proteomes" id="UP000053841"/>
    </source>
</evidence>
<evidence type="ECO:0000313" key="2">
    <source>
        <dbReference type="EMBL" id="EUC32237.1"/>
    </source>
</evidence>
<dbReference type="RefSeq" id="XP_007713437.1">
    <property type="nucleotide sequence ID" value="XM_007715247.1"/>
</dbReference>
<keyword evidence="3" id="KW-1185">Reference proteome</keyword>
<dbReference type="HOGENOM" id="CLU_1906387_0_0_1"/>
<evidence type="ECO:0000256" key="1">
    <source>
        <dbReference type="SAM" id="MobiDB-lite"/>
    </source>
</evidence>
<organism evidence="2 3">
    <name type="scientific">Cochliobolus carbonum (strain 26-R-13)</name>
    <name type="common">Maize leaf spot fungus</name>
    <name type="synonym">Bipolaris zeicola</name>
    <dbReference type="NCBI Taxonomy" id="930089"/>
    <lineage>
        <taxon>Eukaryota</taxon>
        <taxon>Fungi</taxon>
        <taxon>Dikarya</taxon>
        <taxon>Ascomycota</taxon>
        <taxon>Pezizomycotina</taxon>
        <taxon>Dothideomycetes</taxon>
        <taxon>Pleosporomycetidae</taxon>
        <taxon>Pleosporales</taxon>
        <taxon>Pleosporineae</taxon>
        <taxon>Pleosporaceae</taxon>
        <taxon>Bipolaris</taxon>
    </lineage>
</organism>
<dbReference type="GeneID" id="19154745"/>
<accession>W6XXR6</accession>
<proteinExistence type="predicted"/>
<dbReference type="KEGG" id="bze:COCCADRAFT_99143"/>
<dbReference type="EMBL" id="KI964638">
    <property type="protein sequence ID" value="EUC32237.1"/>
    <property type="molecule type" value="Genomic_DNA"/>
</dbReference>
<dbReference type="OrthoDB" id="62560at2759"/>
<dbReference type="Gene3D" id="3.30.70.3000">
    <property type="match status" value="1"/>
</dbReference>
<feature type="region of interest" description="Disordered" evidence="1">
    <location>
        <begin position="1"/>
        <end position="105"/>
    </location>
</feature>
<dbReference type="STRING" id="930089.W6XXR6"/>
<reference evidence="2 3" key="1">
    <citation type="journal article" date="2013" name="PLoS Genet.">
        <title>Comparative genome structure, secondary metabolite, and effector coding capacity across Cochliobolus pathogens.</title>
        <authorList>
            <person name="Condon B.J."/>
            <person name="Leng Y."/>
            <person name="Wu D."/>
            <person name="Bushley K.E."/>
            <person name="Ohm R.A."/>
            <person name="Otillar R."/>
            <person name="Martin J."/>
            <person name="Schackwitz W."/>
            <person name="Grimwood J."/>
            <person name="MohdZainudin N."/>
            <person name="Xue C."/>
            <person name="Wang R."/>
            <person name="Manning V.A."/>
            <person name="Dhillon B."/>
            <person name="Tu Z.J."/>
            <person name="Steffenson B.J."/>
            <person name="Salamov A."/>
            <person name="Sun H."/>
            <person name="Lowry S."/>
            <person name="LaButti K."/>
            <person name="Han J."/>
            <person name="Copeland A."/>
            <person name="Lindquist E."/>
            <person name="Barry K."/>
            <person name="Schmutz J."/>
            <person name="Baker S.E."/>
            <person name="Ciuffetti L.M."/>
            <person name="Grigoriev I.V."/>
            <person name="Zhong S."/>
            <person name="Turgeon B.G."/>
        </authorList>
    </citation>
    <scope>NUCLEOTIDE SEQUENCE [LARGE SCALE GENOMIC DNA]</scope>
    <source>
        <strain evidence="2 3">26-R-13</strain>
    </source>
</reference>
<dbReference type="Proteomes" id="UP000053841">
    <property type="component" value="Unassembled WGS sequence"/>
</dbReference>
<sequence>MHTLISCTTAPAAAPQPPKSQPYATTQPFPSSNTTMPLRTNLPPALSKPKTKDSISPKQPNDSQKRRHPESKRKEGKSSATGGDEGRPVNMSRSQRDKDRKKRSKAAILMEHVDIIKDDFWDKRPWLLSGKTG</sequence>
<name>W6XXR6_COCC2</name>
<dbReference type="InterPro" id="IPR038469">
    <property type="entry name" value="tRNAHis_GuaTrfase_Thg1_sf"/>
</dbReference>
<dbReference type="AlphaFoldDB" id="W6XXR6"/>